<evidence type="ECO:0008006" key="3">
    <source>
        <dbReference type="Google" id="ProtNLM"/>
    </source>
</evidence>
<proteinExistence type="predicted"/>
<dbReference type="EMBL" id="LODT01000051">
    <property type="protein sequence ID" value="KYQ88295.1"/>
    <property type="molecule type" value="Genomic_DNA"/>
</dbReference>
<dbReference type="InParanoid" id="A0A151Z2W3"/>
<comment type="caution">
    <text evidence="1">The sequence shown here is derived from an EMBL/GenBank/DDBJ whole genome shotgun (WGS) entry which is preliminary data.</text>
</comment>
<evidence type="ECO:0000313" key="2">
    <source>
        <dbReference type="Proteomes" id="UP000076078"/>
    </source>
</evidence>
<keyword evidence="2" id="KW-1185">Reference proteome</keyword>
<reference evidence="1 2" key="1">
    <citation type="submission" date="2015-12" db="EMBL/GenBank/DDBJ databases">
        <title>Dictyostelia acquired genes for synthesis and detection of signals that induce cell-type specialization by lateral gene transfer from prokaryotes.</title>
        <authorList>
            <person name="Gloeckner G."/>
            <person name="Schaap P."/>
        </authorList>
    </citation>
    <scope>NUCLEOTIDE SEQUENCE [LARGE SCALE GENOMIC DNA]</scope>
    <source>
        <strain evidence="1 2">TK</strain>
    </source>
</reference>
<organism evidence="1 2">
    <name type="scientific">Tieghemostelium lacteum</name>
    <name type="common">Slime mold</name>
    <name type="synonym">Dictyostelium lacteum</name>
    <dbReference type="NCBI Taxonomy" id="361077"/>
    <lineage>
        <taxon>Eukaryota</taxon>
        <taxon>Amoebozoa</taxon>
        <taxon>Evosea</taxon>
        <taxon>Eumycetozoa</taxon>
        <taxon>Dictyostelia</taxon>
        <taxon>Dictyosteliales</taxon>
        <taxon>Raperosteliaceae</taxon>
        <taxon>Tieghemostelium</taxon>
    </lineage>
</organism>
<dbReference type="Proteomes" id="UP000076078">
    <property type="component" value="Unassembled WGS sequence"/>
</dbReference>
<sequence length="562" mass="65765">MDQKQHEYKVLPRYLIISILEYLNCHLKEHRELNYTKFISTLCLVSKEFYTEIVPKIQDYHYKIYFEGNLESFIKRKIKNGLRVEMYLDSIMEEYIEHQDQIADNIYEISAFEPHPLTILAYIDFKPMSVVNFYASGIVNPNDLDRILSVSDQKMKLLEKLNLSFENDINLNTQLPHLLNLNNQLKSMVLASSGNFMDGIDILCRFSKLTHVSIDKTNIVCLDIINFLQNSTILNSFEYDFHSQKTNVEHVSIIFKLICSKQTMEDVKLYNCNMPLSVLVHGINRNKSIKVLQIYGIINRIDEFNLKIKNQTLTKLYLYKDVFHYLENSISILSLWVVPSSLQFIYIFNSHELMSREYFTKHHPNIVSIELDGGAGRDTSQHLCDWISQNSPKLTEVIFHTNRDQLPPDFFTPVLQAISVSKYLSQFINSSPTEFAQINQLIAMNHPTLYKISFSKAINWGISEITKSLIANPVLRYIRISTIKCTVRESIQEFFQHLSLIISQNHQLSHIILPSPTQREIGPDDFIDIQRVIKENNQYLHQLDICTNHRIFRKYLNNQVIY</sequence>
<evidence type="ECO:0000313" key="1">
    <source>
        <dbReference type="EMBL" id="KYQ88295.1"/>
    </source>
</evidence>
<protein>
    <recommendedName>
        <fullName evidence="3">F-box domain-containing protein</fullName>
    </recommendedName>
</protein>
<accession>A0A151Z2W3</accession>
<dbReference type="SUPFAM" id="SSF52047">
    <property type="entry name" value="RNI-like"/>
    <property type="match status" value="1"/>
</dbReference>
<dbReference type="AlphaFoldDB" id="A0A151Z2W3"/>
<gene>
    <name evidence="1" type="ORF">DLAC_10990</name>
</gene>
<name>A0A151Z2W3_TIELA</name>